<dbReference type="Pfam" id="PF05383">
    <property type="entry name" value="La"/>
    <property type="match status" value="1"/>
</dbReference>
<feature type="compositionally biased region" description="Basic and acidic residues" evidence="3">
    <location>
        <begin position="155"/>
        <end position="174"/>
    </location>
</feature>
<accession>A0A2I0BF29</accession>
<dbReference type="SUPFAM" id="SSF46785">
    <property type="entry name" value="Winged helix' DNA-binding domain"/>
    <property type="match status" value="1"/>
</dbReference>
<evidence type="ECO:0000256" key="2">
    <source>
        <dbReference type="PROSITE-ProRule" id="PRU00332"/>
    </source>
</evidence>
<dbReference type="EMBL" id="KZ451886">
    <property type="protein sequence ID" value="PKA66366.1"/>
    <property type="molecule type" value="Genomic_DNA"/>
</dbReference>
<dbReference type="InterPro" id="IPR006630">
    <property type="entry name" value="La_HTH"/>
</dbReference>
<dbReference type="Proteomes" id="UP000236161">
    <property type="component" value="Unassembled WGS sequence"/>
</dbReference>
<protein>
    <recommendedName>
        <fullName evidence="4">HTH La-type RNA-binding domain-containing protein</fullName>
    </recommendedName>
</protein>
<evidence type="ECO:0000256" key="3">
    <source>
        <dbReference type="SAM" id="MobiDB-lite"/>
    </source>
</evidence>
<feature type="compositionally biased region" description="Low complexity" evidence="3">
    <location>
        <begin position="96"/>
        <end position="118"/>
    </location>
</feature>
<feature type="domain" description="HTH La-type RNA-binding" evidence="4">
    <location>
        <begin position="316"/>
        <end position="405"/>
    </location>
</feature>
<keyword evidence="1 2" id="KW-0694">RNA-binding</keyword>
<organism evidence="5 6">
    <name type="scientific">Apostasia shenzhenica</name>
    <dbReference type="NCBI Taxonomy" id="1088818"/>
    <lineage>
        <taxon>Eukaryota</taxon>
        <taxon>Viridiplantae</taxon>
        <taxon>Streptophyta</taxon>
        <taxon>Embryophyta</taxon>
        <taxon>Tracheophyta</taxon>
        <taxon>Spermatophyta</taxon>
        <taxon>Magnoliopsida</taxon>
        <taxon>Liliopsida</taxon>
        <taxon>Asparagales</taxon>
        <taxon>Orchidaceae</taxon>
        <taxon>Apostasioideae</taxon>
        <taxon>Apostasia</taxon>
    </lineage>
</organism>
<dbReference type="InterPro" id="IPR045180">
    <property type="entry name" value="La_dom_prot"/>
</dbReference>
<dbReference type="SMART" id="SM00715">
    <property type="entry name" value="LA"/>
    <property type="match status" value="1"/>
</dbReference>
<dbReference type="CDD" id="cd07323">
    <property type="entry name" value="LAM"/>
    <property type="match status" value="1"/>
</dbReference>
<proteinExistence type="predicted"/>
<feature type="compositionally biased region" description="Low complexity" evidence="3">
    <location>
        <begin position="144"/>
        <end position="154"/>
    </location>
</feature>
<sequence>MFHGSDGPASRDASSLPWFDCGETDSAGGVLTSPVVSLIASPGEGSEELGPSSREGNASDALALEFGKKAAWGRTPNGVASAPAEVIGGSESWPALSESAKSSTKPSSSDGSSSSLARSLKRGGGGEVSGRLSNYEVRKDAAISTPGTSTSSSTSDHEDRSRRYGNRREQERRGHSWNSSRSSSARGSHLQQGHMRPPAMSLIPPWMPNLPPWMIPSVNQMMPPPPPPLVPLVGPPPPFQPFPVPMVYTGEFLDLHPIVNCLPVVYLMNWLYGFLPNSSDLYQNPFFRPQPHPEFFRVSHYNPQPAPRPIRQTTPSALTEHQRTSLLRQIEYYFSPANLCKDPFLRLQMDEHGWVPIALIATFNKVKGITNNIPVILDALRSSEIVEIQGNQIRKREGWEQWIMDADLFDNNGESITSKIKNEEKN</sequence>
<feature type="region of interest" description="Disordered" evidence="3">
    <location>
        <begin position="1"/>
        <end position="60"/>
    </location>
</feature>
<evidence type="ECO:0000259" key="4">
    <source>
        <dbReference type="PROSITE" id="PS50961"/>
    </source>
</evidence>
<name>A0A2I0BF29_9ASPA</name>
<evidence type="ECO:0000256" key="1">
    <source>
        <dbReference type="ARBA" id="ARBA00022884"/>
    </source>
</evidence>
<dbReference type="PANTHER" id="PTHR22792">
    <property type="entry name" value="LUPUS LA PROTEIN-RELATED"/>
    <property type="match status" value="1"/>
</dbReference>
<reference evidence="5 6" key="1">
    <citation type="journal article" date="2017" name="Nature">
        <title>The Apostasia genome and the evolution of orchids.</title>
        <authorList>
            <person name="Zhang G.Q."/>
            <person name="Liu K.W."/>
            <person name="Li Z."/>
            <person name="Lohaus R."/>
            <person name="Hsiao Y.Y."/>
            <person name="Niu S.C."/>
            <person name="Wang J.Y."/>
            <person name="Lin Y.C."/>
            <person name="Xu Q."/>
            <person name="Chen L.J."/>
            <person name="Yoshida K."/>
            <person name="Fujiwara S."/>
            <person name="Wang Z.W."/>
            <person name="Zhang Y.Q."/>
            <person name="Mitsuda N."/>
            <person name="Wang M."/>
            <person name="Liu G.H."/>
            <person name="Pecoraro L."/>
            <person name="Huang H.X."/>
            <person name="Xiao X.J."/>
            <person name="Lin M."/>
            <person name="Wu X.Y."/>
            <person name="Wu W.L."/>
            <person name="Chen Y.Y."/>
            <person name="Chang S.B."/>
            <person name="Sakamoto S."/>
            <person name="Ohme-Takagi M."/>
            <person name="Yagi M."/>
            <person name="Zeng S.J."/>
            <person name="Shen C.Y."/>
            <person name="Yeh C.M."/>
            <person name="Luo Y.B."/>
            <person name="Tsai W.C."/>
            <person name="Van de Peer Y."/>
            <person name="Liu Z.J."/>
        </authorList>
    </citation>
    <scope>NUCLEOTIDE SEQUENCE [LARGE SCALE GENOMIC DNA]</scope>
    <source>
        <strain evidence="6">cv. Shenzhen</strain>
        <tissue evidence="5">Stem</tissue>
    </source>
</reference>
<dbReference type="OrthoDB" id="340227at2759"/>
<keyword evidence="6" id="KW-1185">Reference proteome</keyword>
<dbReference type="InterPro" id="IPR036388">
    <property type="entry name" value="WH-like_DNA-bd_sf"/>
</dbReference>
<dbReference type="InterPro" id="IPR036390">
    <property type="entry name" value="WH_DNA-bd_sf"/>
</dbReference>
<feature type="compositionally biased region" description="Low complexity" evidence="3">
    <location>
        <begin position="176"/>
        <end position="189"/>
    </location>
</feature>
<dbReference type="STRING" id="1088818.A0A2I0BF29"/>
<evidence type="ECO:0000313" key="6">
    <source>
        <dbReference type="Proteomes" id="UP000236161"/>
    </source>
</evidence>
<dbReference type="GO" id="GO:0005737">
    <property type="term" value="C:cytoplasm"/>
    <property type="evidence" value="ECO:0007669"/>
    <property type="project" value="UniProtKB-ARBA"/>
</dbReference>
<dbReference type="GO" id="GO:0003723">
    <property type="term" value="F:RNA binding"/>
    <property type="evidence" value="ECO:0007669"/>
    <property type="project" value="UniProtKB-UniRule"/>
</dbReference>
<dbReference type="Gene3D" id="1.10.10.10">
    <property type="entry name" value="Winged helix-like DNA-binding domain superfamily/Winged helix DNA-binding domain"/>
    <property type="match status" value="1"/>
</dbReference>
<dbReference type="PROSITE" id="PS50961">
    <property type="entry name" value="HTH_LA"/>
    <property type="match status" value="1"/>
</dbReference>
<feature type="region of interest" description="Disordered" evidence="3">
    <location>
        <begin position="93"/>
        <end position="201"/>
    </location>
</feature>
<evidence type="ECO:0000313" key="5">
    <source>
        <dbReference type="EMBL" id="PKA66366.1"/>
    </source>
</evidence>
<gene>
    <name evidence="5" type="ORF">AXF42_Ash007063</name>
</gene>
<dbReference type="PANTHER" id="PTHR22792:SF132">
    <property type="entry name" value="LA-RELATED PROTEIN 1"/>
    <property type="match status" value="1"/>
</dbReference>
<dbReference type="AlphaFoldDB" id="A0A2I0BF29"/>